<feature type="DNA-binding region" description="OmpR/PhoB-type" evidence="7">
    <location>
        <begin position="128"/>
        <end position="227"/>
    </location>
</feature>
<evidence type="ECO:0000313" key="11">
    <source>
        <dbReference type="Proteomes" id="UP000635606"/>
    </source>
</evidence>
<organism evidence="10 11">
    <name type="scientific">Virgisporangium ochraceum</name>
    <dbReference type="NCBI Taxonomy" id="65505"/>
    <lineage>
        <taxon>Bacteria</taxon>
        <taxon>Bacillati</taxon>
        <taxon>Actinomycetota</taxon>
        <taxon>Actinomycetes</taxon>
        <taxon>Micromonosporales</taxon>
        <taxon>Micromonosporaceae</taxon>
        <taxon>Virgisporangium</taxon>
    </lineage>
</organism>
<accession>A0A8J3ZNU7</accession>
<dbReference type="Pfam" id="PF00486">
    <property type="entry name" value="Trans_reg_C"/>
    <property type="match status" value="1"/>
</dbReference>
<dbReference type="Gene3D" id="3.40.50.2300">
    <property type="match status" value="1"/>
</dbReference>
<dbReference type="SUPFAM" id="SSF46894">
    <property type="entry name" value="C-terminal effector domain of the bipartite response regulators"/>
    <property type="match status" value="1"/>
</dbReference>
<reference evidence="10" key="1">
    <citation type="submission" date="2021-01" db="EMBL/GenBank/DDBJ databases">
        <title>Whole genome shotgun sequence of Virgisporangium ochraceum NBRC 16418.</title>
        <authorList>
            <person name="Komaki H."/>
            <person name="Tamura T."/>
        </authorList>
    </citation>
    <scope>NUCLEOTIDE SEQUENCE</scope>
    <source>
        <strain evidence="10">NBRC 16418</strain>
    </source>
</reference>
<feature type="domain" description="Response regulatory" evidence="8">
    <location>
        <begin position="6"/>
        <end position="119"/>
    </location>
</feature>
<dbReference type="PROSITE" id="PS50110">
    <property type="entry name" value="RESPONSE_REGULATORY"/>
    <property type="match status" value="1"/>
</dbReference>
<dbReference type="InterPro" id="IPR001789">
    <property type="entry name" value="Sig_transdc_resp-reg_receiver"/>
</dbReference>
<comment type="caution">
    <text evidence="10">The sequence shown here is derived from an EMBL/GenBank/DDBJ whole genome shotgun (WGS) entry which is preliminary data.</text>
</comment>
<dbReference type="PANTHER" id="PTHR48111">
    <property type="entry name" value="REGULATOR OF RPOS"/>
    <property type="match status" value="1"/>
</dbReference>
<sequence length="232" mass="25297">MRRVARLLLIEDDPQIRLPLIRALRERGHAVAFSATAMAGLQAVLDDRPDLVILDLGLPDVDGLELLKMIRAVTPTPVIVATARDSEAEMVRGLDVGADDYIVKPFTANQLDARVRAVLRRAAGGPVSAETVVGGLRLDARAREATLDAVRLDLTPREFDLLLYLAGKAGEVVSKRELLTEVWQVPYGGADKTVDVHLSWLRRKLGETAQEPRYLHTVRGVGVRLSPPGAPP</sequence>
<dbReference type="AlphaFoldDB" id="A0A8J3ZNU7"/>
<keyword evidence="2" id="KW-0902">Two-component regulatory system</keyword>
<dbReference type="GO" id="GO:0005829">
    <property type="term" value="C:cytosol"/>
    <property type="evidence" value="ECO:0007669"/>
    <property type="project" value="TreeGrafter"/>
</dbReference>
<name>A0A8J3ZNU7_9ACTN</name>
<keyword evidence="4 7" id="KW-0238">DNA-binding</keyword>
<evidence type="ECO:0000256" key="3">
    <source>
        <dbReference type="ARBA" id="ARBA00023015"/>
    </source>
</evidence>
<keyword evidence="11" id="KW-1185">Reference proteome</keyword>
<keyword evidence="3" id="KW-0805">Transcription regulation</keyword>
<evidence type="ECO:0000256" key="2">
    <source>
        <dbReference type="ARBA" id="ARBA00023012"/>
    </source>
</evidence>
<feature type="modified residue" description="4-aspartylphosphate" evidence="6">
    <location>
        <position position="55"/>
    </location>
</feature>
<evidence type="ECO:0000256" key="7">
    <source>
        <dbReference type="PROSITE-ProRule" id="PRU01091"/>
    </source>
</evidence>
<protein>
    <submittedName>
        <fullName evidence="10">DNA-binding response regulator</fullName>
    </submittedName>
</protein>
<dbReference type="InterPro" id="IPR001867">
    <property type="entry name" value="OmpR/PhoB-type_DNA-bd"/>
</dbReference>
<dbReference type="GO" id="GO:0006355">
    <property type="term" value="P:regulation of DNA-templated transcription"/>
    <property type="evidence" value="ECO:0007669"/>
    <property type="project" value="InterPro"/>
</dbReference>
<dbReference type="GO" id="GO:0000156">
    <property type="term" value="F:phosphorelay response regulator activity"/>
    <property type="evidence" value="ECO:0007669"/>
    <property type="project" value="TreeGrafter"/>
</dbReference>
<evidence type="ECO:0000313" key="10">
    <source>
        <dbReference type="EMBL" id="GIJ65475.1"/>
    </source>
</evidence>
<feature type="domain" description="OmpR/PhoB-type" evidence="9">
    <location>
        <begin position="128"/>
        <end position="227"/>
    </location>
</feature>
<evidence type="ECO:0000256" key="4">
    <source>
        <dbReference type="ARBA" id="ARBA00023125"/>
    </source>
</evidence>
<evidence type="ECO:0000259" key="9">
    <source>
        <dbReference type="PROSITE" id="PS51755"/>
    </source>
</evidence>
<dbReference type="Gene3D" id="1.10.10.10">
    <property type="entry name" value="Winged helix-like DNA-binding domain superfamily/Winged helix DNA-binding domain"/>
    <property type="match status" value="1"/>
</dbReference>
<evidence type="ECO:0000256" key="6">
    <source>
        <dbReference type="PROSITE-ProRule" id="PRU00169"/>
    </source>
</evidence>
<evidence type="ECO:0000256" key="1">
    <source>
        <dbReference type="ARBA" id="ARBA00022553"/>
    </source>
</evidence>
<dbReference type="GO" id="GO:0032993">
    <property type="term" value="C:protein-DNA complex"/>
    <property type="evidence" value="ECO:0007669"/>
    <property type="project" value="TreeGrafter"/>
</dbReference>
<dbReference type="PANTHER" id="PTHR48111:SF4">
    <property type="entry name" value="DNA-BINDING DUAL TRANSCRIPTIONAL REGULATOR OMPR"/>
    <property type="match status" value="1"/>
</dbReference>
<keyword evidence="5" id="KW-0804">Transcription</keyword>
<keyword evidence="1 6" id="KW-0597">Phosphoprotein</keyword>
<dbReference type="SMART" id="SM00862">
    <property type="entry name" value="Trans_reg_C"/>
    <property type="match status" value="1"/>
</dbReference>
<dbReference type="PROSITE" id="PS51755">
    <property type="entry name" value="OMPR_PHOB"/>
    <property type="match status" value="1"/>
</dbReference>
<dbReference type="CDD" id="cd00383">
    <property type="entry name" value="trans_reg_C"/>
    <property type="match status" value="1"/>
</dbReference>
<dbReference type="FunFam" id="1.10.10.10:FF:000018">
    <property type="entry name" value="DNA-binding response regulator ResD"/>
    <property type="match status" value="1"/>
</dbReference>
<proteinExistence type="predicted"/>
<dbReference type="Gene3D" id="6.10.250.690">
    <property type="match status" value="1"/>
</dbReference>
<dbReference type="Proteomes" id="UP000635606">
    <property type="component" value="Unassembled WGS sequence"/>
</dbReference>
<evidence type="ECO:0000259" key="8">
    <source>
        <dbReference type="PROSITE" id="PS50110"/>
    </source>
</evidence>
<dbReference type="InterPro" id="IPR039420">
    <property type="entry name" value="WalR-like"/>
</dbReference>
<dbReference type="SUPFAM" id="SSF52172">
    <property type="entry name" value="CheY-like"/>
    <property type="match status" value="1"/>
</dbReference>
<dbReference type="InterPro" id="IPR016032">
    <property type="entry name" value="Sig_transdc_resp-reg_C-effctor"/>
</dbReference>
<dbReference type="EMBL" id="BOPH01000005">
    <property type="protein sequence ID" value="GIJ65475.1"/>
    <property type="molecule type" value="Genomic_DNA"/>
</dbReference>
<dbReference type="InterPro" id="IPR036388">
    <property type="entry name" value="WH-like_DNA-bd_sf"/>
</dbReference>
<dbReference type="GO" id="GO:0000976">
    <property type="term" value="F:transcription cis-regulatory region binding"/>
    <property type="evidence" value="ECO:0007669"/>
    <property type="project" value="TreeGrafter"/>
</dbReference>
<gene>
    <name evidence="10" type="ORF">Voc01_003920</name>
</gene>
<dbReference type="InterPro" id="IPR011006">
    <property type="entry name" value="CheY-like_superfamily"/>
</dbReference>
<dbReference type="SMART" id="SM00448">
    <property type="entry name" value="REC"/>
    <property type="match status" value="1"/>
</dbReference>
<dbReference type="Pfam" id="PF00072">
    <property type="entry name" value="Response_reg"/>
    <property type="match status" value="1"/>
</dbReference>
<evidence type="ECO:0000256" key="5">
    <source>
        <dbReference type="ARBA" id="ARBA00023163"/>
    </source>
</evidence>